<dbReference type="EMBL" id="HBEZ01019903">
    <property type="protein sequence ID" value="CAD8633321.1"/>
    <property type="molecule type" value="Transcribed_RNA"/>
</dbReference>
<accession>A0A7S0M762</accession>
<gene>
    <name evidence="2" type="ORF">CCUR1050_LOCUS11002</name>
</gene>
<feature type="region of interest" description="Disordered" evidence="1">
    <location>
        <begin position="86"/>
        <end position="113"/>
    </location>
</feature>
<dbReference type="Pfam" id="PF13424">
    <property type="entry name" value="TPR_12"/>
    <property type="match status" value="1"/>
</dbReference>
<dbReference type="Gene3D" id="1.25.40.10">
    <property type="entry name" value="Tetratricopeptide repeat domain"/>
    <property type="match status" value="1"/>
</dbReference>
<reference evidence="2" key="1">
    <citation type="submission" date="2021-01" db="EMBL/GenBank/DDBJ databases">
        <authorList>
            <person name="Corre E."/>
            <person name="Pelletier E."/>
            <person name="Niang G."/>
            <person name="Scheremetjew M."/>
            <person name="Finn R."/>
            <person name="Kale V."/>
            <person name="Holt S."/>
            <person name="Cochrane G."/>
            <person name="Meng A."/>
            <person name="Brown T."/>
            <person name="Cohen L."/>
        </authorList>
    </citation>
    <scope>NUCLEOTIDE SEQUENCE</scope>
    <source>
        <strain evidence="2">CCAP979/52</strain>
    </source>
</reference>
<evidence type="ECO:0000256" key="1">
    <source>
        <dbReference type="SAM" id="MobiDB-lite"/>
    </source>
</evidence>
<dbReference type="SUPFAM" id="SSF48452">
    <property type="entry name" value="TPR-like"/>
    <property type="match status" value="1"/>
</dbReference>
<evidence type="ECO:0000313" key="2">
    <source>
        <dbReference type="EMBL" id="CAD8633321.1"/>
    </source>
</evidence>
<evidence type="ECO:0008006" key="3">
    <source>
        <dbReference type="Google" id="ProtNLM"/>
    </source>
</evidence>
<sequence length="113" mass="12377">MEAVGEVHMDTALLYNNMGVCYDMLDRVTEAAESYERAGDVFRFEFGLTHPRTAVVMRNLSKVRQRRLDFRVTFAPRAATACPAAIAGGAGKKKKKKGKKGKGGKGAKGKKKK</sequence>
<proteinExistence type="predicted"/>
<organism evidence="2">
    <name type="scientific">Cryptomonas curvata</name>
    <dbReference type="NCBI Taxonomy" id="233186"/>
    <lineage>
        <taxon>Eukaryota</taxon>
        <taxon>Cryptophyceae</taxon>
        <taxon>Cryptomonadales</taxon>
        <taxon>Cryptomonadaceae</taxon>
        <taxon>Cryptomonas</taxon>
    </lineage>
</organism>
<dbReference type="AlphaFoldDB" id="A0A7S0M762"/>
<dbReference type="InterPro" id="IPR011990">
    <property type="entry name" value="TPR-like_helical_dom_sf"/>
</dbReference>
<protein>
    <recommendedName>
        <fullName evidence="3">Kinesin light chain</fullName>
    </recommendedName>
</protein>
<feature type="compositionally biased region" description="Basic residues" evidence="1">
    <location>
        <begin position="91"/>
        <end position="113"/>
    </location>
</feature>
<name>A0A7S0M762_9CRYP</name>